<dbReference type="Proteomes" id="UP000245423">
    <property type="component" value="Chromosome 1"/>
</dbReference>
<dbReference type="EMBL" id="LT669839">
    <property type="protein sequence ID" value="SHD76734.1"/>
    <property type="molecule type" value="Genomic_DNA"/>
</dbReference>
<keyword evidence="2" id="KW-1185">Reference proteome</keyword>
<gene>
    <name evidence="1" type="ORF">CUESP1_1363</name>
</gene>
<sequence length="71" mass="8160">MASKEQLRKIAIYCDSYNPQKEDSLDMTSQVYDEKFESCENCSHFTKEGKCDVDLIDKVLTSLAMELDLKS</sequence>
<organism evidence="1 2">
    <name type="scientific">[Clostridium] ultunense Esp</name>
    <dbReference type="NCBI Taxonomy" id="1288971"/>
    <lineage>
        <taxon>Bacteria</taxon>
        <taxon>Bacillati</taxon>
        <taxon>Bacillota</taxon>
        <taxon>Tissierellia</taxon>
        <taxon>Tissierellales</taxon>
        <taxon>Tepidimicrobiaceae</taxon>
        <taxon>Schnuerera</taxon>
    </lineage>
</organism>
<name>A0A1M4PMP0_9FIRM</name>
<accession>A0A1M4PMP0</accession>
<evidence type="ECO:0000313" key="1">
    <source>
        <dbReference type="EMBL" id="SHD76734.1"/>
    </source>
</evidence>
<reference evidence="1 2" key="1">
    <citation type="submission" date="2016-11" db="EMBL/GenBank/DDBJ databases">
        <authorList>
            <person name="Manzoor S."/>
        </authorList>
    </citation>
    <scope>NUCLEOTIDE SEQUENCE [LARGE SCALE GENOMIC DNA]</scope>
    <source>
        <strain evidence="1">Clostridium ultunense strain Esp</strain>
    </source>
</reference>
<dbReference type="OrthoDB" id="1725471at2"/>
<dbReference type="RefSeq" id="WP_109840558.1">
    <property type="nucleotide sequence ID" value="NZ_LT669839.1"/>
</dbReference>
<proteinExistence type="predicted"/>
<evidence type="ECO:0000313" key="2">
    <source>
        <dbReference type="Proteomes" id="UP000245423"/>
    </source>
</evidence>
<protein>
    <submittedName>
        <fullName evidence="1">Uncharacterized protein</fullName>
    </submittedName>
</protein>
<dbReference type="AlphaFoldDB" id="A0A1M4PMP0"/>